<accession>A0ABY1QCN1</accession>
<dbReference type="NCBIfam" id="NF033542">
    <property type="entry name" value="transpos_IS110"/>
    <property type="match status" value="1"/>
</dbReference>
<evidence type="ECO:0000259" key="1">
    <source>
        <dbReference type="Pfam" id="PF01548"/>
    </source>
</evidence>
<gene>
    <name evidence="3" type="ORF">SAMN06295970_108148</name>
</gene>
<dbReference type="InterPro" id="IPR002525">
    <property type="entry name" value="Transp_IS110-like_N"/>
</dbReference>
<evidence type="ECO:0000259" key="2">
    <source>
        <dbReference type="Pfam" id="PF02371"/>
    </source>
</evidence>
<organism evidence="3 4">
    <name type="scientific">Noviherbaspirillum suwonense</name>
    <dbReference type="NCBI Taxonomy" id="1224511"/>
    <lineage>
        <taxon>Bacteria</taxon>
        <taxon>Pseudomonadati</taxon>
        <taxon>Pseudomonadota</taxon>
        <taxon>Betaproteobacteria</taxon>
        <taxon>Burkholderiales</taxon>
        <taxon>Oxalobacteraceae</taxon>
        <taxon>Noviherbaspirillum</taxon>
    </lineage>
</organism>
<evidence type="ECO:0000313" key="3">
    <source>
        <dbReference type="EMBL" id="SMP62546.1"/>
    </source>
</evidence>
<dbReference type="InterPro" id="IPR003346">
    <property type="entry name" value="Transposase_20"/>
</dbReference>
<dbReference type="PANTHER" id="PTHR33055:SF3">
    <property type="entry name" value="PUTATIVE TRANSPOSASE FOR IS117-RELATED"/>
    <property type="match status" value="1"/>
</dbReference>
<dbReference type="EMBL" id="FXUL01000008">
    <property type="protein sequence ID" value="SMP62546.1"/>
    <property type="molecule type" value="Genomic_DNA"/>
</dbReference>
<dbReference type="PANTHER" id="PTHR33055">
    <property type="entry name" value="TRANSPOSASE FOR INSERTION SEQUENCE ELEMENT IS1111A"/>
    <property type="match status" value="1"/>
</dbReference>
<comment type="caution">
    <text evidence="3">The sequence shown here is derived from an EMBL/GenBank/DDBJ whole genome shotgun (WGS) entry which is preliminary data.</text>
</comment>
<reference evidence="3 4" key="1">
    <citation type="submission" date="2017-05" db="EMBL/GenBank/DDBJ databases">
        <authorList>
            <person name="Varghese N."/>
            <person name="Submissions S."/>
        </authorList>
    </citation>
    <scope>NUCLEOTIDE SEQUENCE [LARGE SCALE GENOMIC DNA]</scope>
    <source>
        <strain evidence="3 4">DSM 26001</strain>
    </source>
</reference>
<feature type="domain" description="Transposase IS110-like N-terminal" evidence="1">
    <location>
        <begin position="15"/>
        <end position="170"/>
    </location>
</feature>
<dbReference type="RefSeq" id="WP_283442655.1">
    <property type="nucleotide sequence ID" value="NZ_FXUL01000008.1"/>
</dbReference>
<proteinExistence type="predicted"/>
<dbReference type="Pfam" id="PF01548">
    <property type="entry name" value="DEDD_Tnp_IS110"/>
    <property type="match status" value="1"/>
</dbReference>
<sequence length="422" mass="48478">MNPLSDSGSPFTAFVGIDWADTKHDVCVQGANSDQREFASFPHQTNRIEEWASEMHRRFGGTIAIALELAKGPIVYALQKYDFFVLFPINPSTLAKYREAFKPSRAKDDPSDAELALDLLLRHADRFRPLKPQSVAMRTLLTLVEQRRELIGDKTRFTNRLCNTLKQYYPQALEWFEQRDTALFCDFISRWPTLMDAKRARTSTVKAFFNKHNARRAKIVETRIASINSAMSLTSDKAVVSPYRLQALVLIDQLRITLQAIDRFDKEIALVAPTLADYALFSELPGAGPSLAPRLLVAFGEQRERFANAGELQRYSGVAPVTERSGKKCWVHWRWQCPTFLRQTFVEWAGQTINKSTWAGAYYRHQRAKGSTYQAAVRALAFKWIRILYRCWQTRTPYDEARYLDALRRRQSSLFTLLTPSS</sequence>
<feature type="domain" description="Transposase IS116/IS110/IS902 C-terminal" evidence="2">
    <location>
        <begin position="279"/>
        <end position="364"/>
    </location>
</feature>
<dbReference type="Proteomes" id="UP001158049">
    <property type="component" value="Unassembled WGS sequence"/>
</dbReference>
<name>A0ABY1QCN1_9BURK</name>
<dbReference type="InterPro" id="IPR047650">
    <property type="entry name" value="Transpos_IS110"/>
</dbReference>
<keyword evidence="4" id="KW-1185">Reference proteome</keyword>
<evidence type="ECO:0000313" key="4">
    <source>
        <dbReference type="Proteomes" id="UP001158049"/>
    </source>
</evidence>
<protein>
    <submittedName>
        <fullName evidence="3">Transposase IS116/IS110/IS902 family protein</fullName>
    </submittedName>
</protein>
<dbReference type="Pfam" id="PF02371">
    <property type="entry name" value="Transposase_20"/>
    <property type="match status" value="1"/>
</dbReference>